<dbReference type="GO" id="GO:0003676">
    <property type="term" value="F:nucleic acid binding"/>
    <property type="evidence" value="ECO:0007669"/>
    <property type="project" value="InterPro"/>
</dbReference>
<dbReference type="PRINTS" id="PR01042">
    <property type="entry name" value="TRNASYNTHASP"/>
</dbReference>
<dbReference type="SUPFAM" id="SSF55261">
    <property type="entry name" value="GAD domain-like"/>
    <property type="match status" value="1"/>
</dbReference>
<feature type="binding site" evidence="7">
    <location>
        <begin position="225"/>
        <end position="227"/>
    </location>
    <ligand>
        <name>ATP</name>
        <dbReference type="ChEBI" id="CHEBI:30616"/>
    </ligand>
</feature>
<dbReference type="GO" id="GO:0005524">
    <property type="term" value="F:ATP binding"/>
    <property type="evidence" value="ECO:0007669"/>
    <property type="project" value="UniProtKB-UniRule"/>
</dbReference>
<reference evidence="10" key="1">
    <citation type="submission" date="2020-02" db="EMBL/GenBank/DDBJ databases">
        <title>Genomic and physiological characterization of two novel Nitrospinaceae genera.</title>
        <authorList>
            <person name="Mueller A.J."/>
            <person name="Jung M.-Y."/>
            <person name="Strachan C.R."/>
            <person name="Herbold C.W."/>
            <person name="Kirkegaard R.H."/>
            <person name="Daims H."/>
        </authorList>
    </citation>
    <scope>NUCLEOTIDE SEQUENCE [LARGE SCALE GENOMIC DNA]</scope>
</reference>
<feature type="site" description="Important for tRNA non-discrimination" evidence="7">
    <location>
        <position position="87"/>
    </location>
</feature>
<keyword evidence="6 7" id="KW-0030">Aminoacyl-tRNA synthetase</keyword>
<evidence type="ECO:0000256" key="1">
    <source>
        <dbReference type="ARBA" id="ARBA00006303"/>
    </source>
</evidence>
<dbReference type="SUPFAM" id="SSF50249">
    <property type="entry name" value="Nucleic acid-binding proteins"/>
    <property type="match status" value="1"/>
</dbReference>
<dbReference type="NCBIfam" id="TIGR00459">
    <property type="entry name" value="aspS_bact"/>
    <property type="match status" value="1"/>
</dbReference>
<dbReference type="CDD" id="cd00777">
    <property type="entry name" value="AspRS_core"/>
    <property type="match status" value="1"/>
</dbReference>
<feature type="binding site" evidence="7">
    <location>
        <position position="225"/>
    </location>
    <ligand>
        <name>L-aspartate</name>
        <dbReference type="ChEBI" id="CHEBI:29991"/>
    </ligand>
</feature>
<dbReference type="GO" id="GO:0006422">
    <property type="term" value="P:aspartyl-tRNA aminoacylation"/>
    <property type="evidence" value="ECO:0007669"/>
    <property type="project" value="UniProtKB-UniRule"/>
</dbReference>
<evidence type="ECO:0000256" key="7">
    <source>
        <dbReference type="HAMAP-Rule" id="MF_00044"/>
    </source>
</evidence>
<dbReference type="InterPro" id="IPR002312">
    <property type="entry name" value="Asp/Asn-tRNA-synth_IIb"/>
</dbReference>
<dbReference type="InterPro" id="IPR012340">
    <property type="entry name" value="NA-bd_OB-fold"/>
</dbReference>
<feature type="binding site" evidence="7">
    <location>
        <position position="495"/>
    </location>
    <ligand>
        <name>L-aspartate</name>
        <dbReference type="ChEBI" id="CHEBI:29991"/>
    </ligand>
</feature>
<feature type="binding site" evidence="7">
    <location>
        <position position="234"/>
    </location>
    <ligand>
        <name>ATP</name>
        <dbReference type="ChEBI" id="CHEBI:30616"/>
    </ligand>
</feature>
<feature type="binding site" evidence="7">
    <location>
        <begin position="540"/>
        <end position="543"/>
    </location>
    <ligand>
        <name>ATP</name>
        <dbReference type="ChEBI" id="CHEBI:30616"/>
    </ligand>
</feature>
<dbReference type="InterPro" id="IPR004365">
    <property type="entry name" value="NA-bd_OB_tRNA"/>
</dbReference>
<dbReference type="Gene3D" id="2.40.50.140">
    <property type="entry name" value="Nucleic acid-binding proteins"/>
    <property type="match status" value="1"/>
</dbReference>
<dbReference type="EC" id="6.1.1.23" evidence="7"/>
<protein>
    <recommendedName>
        <fullName evidence="7">Aspartate--tRNA(Asp/Asn) ligase</fullName>
        <ecNumber evidence="7">6.1.1.23</ecNumber>
    </recommendedName>
    <alternativeName>
        <fullName evidence="7">Aspartyl-tRNA synthetase</fullName>
        <shortName evidence="7">AspRS</shortName>
    </alternativeName>
    <alternativeName>
        <fullName evidence="7">Non-discriminating aspartyl-tRNA synthetase</fullName>
        <shortName evidence="7">ND-AspRS</shortName>
    </alternativeName>
</protein>
<dbReference type="InterPro" id="IPR029351">
    <property type="entry name" value="GAD_dom"/>
</dbReference>
<gene>
    <name evidence="7 9" type="primary">aspS</name>
    <name evidence="9" type="ORF">G3M78_13765</name>
</gene>
<evidence type="ECO:0000256" key="3">
    <source>
        <dbReference type="ARBA" id="ARBA00022741"/>
    </source>
</evidence>
<keyword evidence="5 7" id="KW-0648">Protein biosynthesis</keyword>
<organism evidence="9 10">
    <name type="scientific">Candidatus Nitrohelix vancouverensis</name>
    <dbReference type="NCBI Taxonomy" id="2705534"/>
    <lineage>
        <taxon>Bacteria</taxon>
        <taxon>Pseudomonadati</taxon>
        <taxon>Nitrospinota/Tectimicrobiota group</taxon>
        <taxon>Nitrospinota</taxon>
        <taxon>Nitrospinia</taxon>
        <taxon>Nitrospinales</taxon>
        <taxon>Nitrospinaceae</taxon>
        <taxon>Candidatus Nitrohelix</taxon>
    </lineage>
</organism>
<feature type="binding site" evidence="7">
    <location>
        <position position="453"/>
    </location>
    <ligand>
        <name>L-aspartate</name>
        <dbReference type="ChEBI" id="CHEBI:29991"/>
    </ligand>
</feature>
<evidence type="ECO:0000256" key="5">
    <source>
        <dbReference type="ARBA" id="ARBA00022917"/>
    </source>
</evidence>
<dbReference type="InterPro" id="IPR004524">
    <property type="entry name" value="Asp-tRNA-ligase_1"/>
</dbReference>
<feature type="domain" description="Aminoacyl-transfer RNA synthetases class-II family profile" evidence="8">
    <location>
        <begin position="146"/>
        <end position="561"/>
    </location>
</feature>
<dbReference type="Pfam" id="PF01336">
    <property type="entry name" value="tRNA_anti-codon"/>
    <property type="match status" value="1"/>
</dbReference>
<comment type="subunit">
    <text evidence="7">Homodimer.</text>
</comment>
<comment type="catalytic activity">
    <reaction evidence="7">
        <text>tRNA(Asx) + L-aspartate + ATP = L-aspartyl-tRNA(Asx) + AMP + diphosphate</text>
        <dbReference type="Rhea" id="RHEA:18349"/>
        <dbReference type="Rhea" id="RHEA-COMP:9710"/>
        <dbReference type="Rhea" id="RHEA-COMP:9711"/>
        <dbReference type="ChEBI" id="CHEBI:29991"/>
        <dbReference type="ChEBI" id="CHEBI:30616"/>
        <dbReference type="ChEBI" id="CHEBI:33019"/>
        <dbReference type="ChEBI" id="CHEBI:78442"/>
        <dbReference type="ChEBI" id="CHEBI:78516"/>
        <dbReference type="ChEBI" id="CHEBI:456215"/>
        <dbReference type="EC" id="6.1.1.23"/>
    </reaction>
</comment>
<feature type="region of interest" description="Aspartate" evidence="7">
    <location>
        <begin position="203"/>
        <end position="206"/>
    </location>
</feature>
<dbReference type="Proteomes" id="UP000594464">
    <property type="component" value="Chromosome"/>
</dbReference>
<evidence type="ECO:0000313" key="9">
    <source>
        <dbReference type="EMBL" id="QPJ66405.1"/>
    </source>
</evidence>
<feature type="site" description="Important for tRNA non-discrimination" evidence="7">
    <location>
        <position position="35"/>
    </location>
</feature>
<dbReference type="PANTHER" id="PTHR22594:SF5">
    <property type="entry name" value="ASPARTATE--TRNA LIGASE, MITOCHONDRIAL"/>
    <property type="match status" value="1"/>
</dbReference>
<keyword evidence="3 7" id="KW-0547">Nucleotide-binding</keyword>
<sequence length="592" mass="67240">MSNTLNRTHYCGELNASLIGQNVTLCGWVHTRRDHGGLIFIDLWDKEGIAQVVLNPQIDQLAHQQAQSLRGNYVIGVRGLVRERPEGMVNEKLSTGQVEVYIDELEIFNPSTTPPFSPWEPQEVSEAIRLKYRYLDLRSDELQNNLRLRYQVAKTARNVLDRNGFMEIETPMLTKSTPEGARDYLVPSRVAPHHFYALPQSPQLFKQILMASGMDRYFQIVKCFRDEDLRQDRQPEFTQIDIEMSFASQEQIFELVEEMICEIFLETLKQSVTAPFPILTYQEAMDRYGCDKPDTRFGLELVDLSDTVKGSGFKVFEQALESGGQVKAIRIENATETLSRKALDDLTEVAKTYGAKGMAWIKIQENELQSPIIKFFEKPMLDALLEQMQGKPGDVLVFCADSAKVVADSLAHIRLAAAKRLNLIDEKKKNFIWVTEFPLLEFNEEEKRFTAMHHPFTAPTDQNLEALQNTPPEKLLARAYDLVLNGNEIGGGSLRIHRKDVQEKAFELLGIQNKEAREKFGFLLDALEYGAPPHGGIAFGLDRIAMLVTGADSIRDVIAFPKTQKASCLMTEAPSRVDDRQMKELKLKYDLS</sequence>
<dbReference type="NCBIfam" id="NF001750">
    <property type="entry name" value="PRK00476.1"/>
    <property type="match status" value="1"/>
</dbReference>
<evidence type="ECO:0000256" key="6">
    <source>
        <dbReference type="ARBA" id="ARBA00023146"/>
    </source>
</evidence>
<evidence type="ECO:0000259" key="8">
    <source>
        <dbReference type="PROSITE" id="PS50862"/>
    </source>
</evidence>
<dbReference type="Gene3D" id="3.30.930.10">
    <property type="entry name" value="Bira Bifunctional Protein, Domain 2"/>
    <property type="match status" value="1"/>
</dbReference>
<comment type="subcellular location">
    <subcellularLocation>
        <location evidence="7">Cytoplasm</location>
    </subcellularLocation>
</comment>
<dbReference type="Gene3D" id="3.30.1360.30">
    <property type="entry name" value="GAD-like domain"/>
    <property type="match status" value="1"/>
</dbReference>
<comment type="similarity">
    <text evidence="1 7">Belongs to the class-II aminoacyl-tRNA synthetase family. Type 1 subfamily.</text>
</comment>
<dbReference type="EMBL" id="CP048620">
    <property type="protein sequence ID" value="QPJ66405.1"/>
    <property type="molecule type" value="Genomic_DNA"/>
</dbReference>
<dbReference type="KEGG" id="nva:G3M78_13765"/>
<comment type="function">
    <text evidence="7">Aspartyl-tRNA synthetase with relaxed tRNA specificity since it is able to aspartylate not only its cognate tRNA(Asp) but also tRNA(Asn). Reaction proceeds in two steps: L-aspartate is first activated by ATP to form Asp-AMP and then transferred to the acceptor end of tRNA(Asp/Asn).</text>
</comment>
<dbReference type="AlphaFoldDB" id="A0A7T0G4H0"/>
<dbReference type="HAMAP" id="MF_00044">
    <property type="entry name" value="Asp_tRNA_synth_type1"/>
    <property type="match status" value="1"/>
</dbReference>
<dbReference type="PANTHER" id="PTHR22594">
    <property type="entry name" value="ASPARTYL/LYSYL-TRNA SYNTHETASE"/>
    <property type="match status" value="1"/>
</dbReference>
<dbReference type="InterPro" id="IPR045864">
    <property type="entry name" value="aa-tRNA-synth_II/BPL/LPL"/>
</dbReference>
<evidence type="ECO:0000313" key="10">
    <source>
        <dbReference type="Proteomes" id="UP000594464"/>
    </source>
</evidence>
<dbReference type="GO" id="GO:0005737">
    <property type="term" value="C:cytoplasm"/>
    <property type="evidence" value="ECO:0007669"/>
    <property type="project" value="UniProtKB-SubCell"/>
</dbReference>
<dbReference type="InterPro" id="IPR047089">
    <property type="entry name" value="Asp-tRNA-ligase_1_N"/>
</dbReference>
<dbReference type="InterPro" id="IPR004364">
    <property type="entry name" value="Aa-tRNA-synt_II"/>
</dbReference>
<keyword evidence="4 7" id="KW-0067">ATP-binding</keyword>
<dbReference type="InterPro" id="IPR004115">
    <property type="entry name" value="GAD-like_sf"/>
</dbReference>
<dbReference type="Pfam" id="PF02938">
    <property type="entry name" value="GAD"/>
    <property type="match status" value="1"/>
</dbReference>
<dbReference type="InterPro" id="IPR006195">
    <property type="entry name" value="aa-tRNA-synth_II"/>
</dbReference>
<name>A0A7T0G4H0_9BACT</name>
<dbReference type="CDD" id="cd04317">
    <property type="entry name" value="EcAspRS_like_N"/>
    <property type="match status" value="1"/>
</dbReference>
<evidence type="ECO:0000256" key="2">
    <source>
        <dbReference type="ARBA" id="ARBA00022598"/>
    </source>
</evidence>
<accession>A0A7T0G4H0</accession>
<feature type="binding site" evidence="7">
    <location>
        <position position="179"/>
    </location>
    <ligand>
        <name>L-aspartate</name>
        <dbReference type="ChEBI" id="CHEBI:29991"/>
    </ligand>
</feature>
<keyword evidence="2 7" id="KW-0436">Ligase</keyword>
<dbReference type="GO" id="GO:0004815">
    <property type="term" value="F:aspartate-tRNA ligase activity"/>
    <property type="evidence" value="ECO:0007669"/>
    <property type="project" value="UniProtKB-UniRule"/>
</dbReference>
<dbReference type="PROSITE" id="PS50862">
    <property type="entry name" value="AA_TRNA_LIGASE_II"/>
    <property type="match status" value="1"/>
</dbReference>
<dbReference type="Pfam" id="PF00152">
    <property type="entry name" value="tRNA-synt_2"/>
    <property type="match status" value="1"/>
</dbReference>
<evidence type="ECO:0000256" key="4">
    <source>
        <dbReference type="ARBA" id="ARBA00022840"/>
    </source>
</evidence>
<dbReference type="InterPro" id="IPR047090">
    <property type="entry name" value="AspRS_core"/>
</dbReference>
<keyword evidence="7" id="KW-0963">Cytoplasm</keyword>
<feature type="binding site" evidence="7">
    <location>
        <position position="488"/>
    </location>
    <ligand>
        <name>ATP</name>
        <dbReference type="ChEBI" id="CHEBI:30616"/>
    </ligand>
</feature>
<dbReference type="GO" id="GO:0050560">
    <property type="term" value="F:aspartate-tRNA(Asn) ligase activity"/>
    <property type="evidence" value="ECO:0007669"/>
    <property type="project" value="UniProtKB-EC"/>
</dbReference>
<proteinExistence type="inferred from homology"/>
<dbReference type="SUPFAM" id="SSF55681">
    <property type="entry name" value="Class II aaRS and biotin synthetases"/>
    <property type="match status" value="1"/>
</dbReference>